<keyword evidence="2" id="KW-1185">Reference proteome</keyword>
<accession>A0A2Z4J0P2</accession>
<dbReference type="AlphaFoldDB" id="A0A2Z4J0P2"/>
<dbReference type="KEGG" id="scad:DN051_20280"/>
<evidence type="ECO:0000313" key="1">
    <source>
        <dbReference type="EMBL" id="AWW38712.1"/>
    </source>
</evidence>
<dbReference type="RefSeq" id="WP_053759361.1">
    <property type="nucleotide sequence ID" value="NZ_CBDRHE010000004.1"/>
</dbReference>
<dbReference type="GeneID" id="32595816"/>
<evidence type="ECO:0000313" key="2">
    <source>
        <dbReference type="Proteomes" id="UP000249616"/>
    </source>
</evidence>
<dbReference type="Proteomes" id="UP000249616">
    <property type="component" value="Chromosome"/>
</dbReference>
<name>A0A2Z4J0P2_9ACTN</name>
<gene>
    <name evidence="1" type="ORF">DN051_20280</name>
</gene>
<organism evidence="1 2">
    <name type="scientific">Streptomyces cadmiisoli</name>
    <dbReference type="NCBI Taxonomy" id="2184053"/>
    <lineage>
        <taxon>Bacteria</taxon>
        <taxon>Bacillati</taxon>
        <taxon>Actinomycetota</taxon>
        <taxon>Actinomycetes</taxon>
        <taxon>Kitasatosporales</taxon>
        <taxon>Streptomycetaceae</taxon>
        <taxon>Streptomyces</taxon>
        <taxon>Streptomyces aurantiacus group</taxon>
    </lineage>
</organism>
<reference evidence="1 2" key="1">
    <citation type="journal article" date="2019" name="Int. J. Syst. Evol. Microbiol.">
        <title>Streptomyces cadmiisoli sp. nov., a novel actinomycete isolated from cadmium-contaminated soil.</title>
        <authorList>
            <person name="Li K."/>
            <person name="Tang X."/>
            <person name="Zhao J."/>
            <person name="Guo Y."/>
            <person name="Tang Y."/>
            <person name="Gao J."/>
        </authorList>
    </citation>
    <scope>NUCLEOTIDE SEQUENCE [LARGE SCALE GENOMIC DNA]</scope>
    <source>
        <strain evidence="1 2">ZFG47</strain>
    </source>
</reference>
<proteinExistence type="predicted"/>
<dbReference type="EMBL" id="CP030073">
    <property type="protein sequence ID" value="AWW38712.1"/>
    <property type="molecule type" value="Genomic_DNA"/>
</dbReference>
<protein>
    <submittedName>
        <fullName evidence="1">Uncharacterized protein</fullName>
    </submittedName>
</protein>
<sequence length="141" mass="15614">MSLTRVVLSSGRSIDLTELRMTSTYAGMLEGYPCERINDMKINALLRTAQRAYPTTPVHLVTPPRERPDQPAGGFGPVEMLPAVACVGAFHSEALDHDPVLHRSHLTVVWFQPVPQAPAGHEADPGLRDVEWERLAQDHEL</sequence>